<proteinExistence type="predicted"/>
<feature type="domain" description="DUF7490" evidence="4">
    <location>
        <begin position="43"/>
        <end position="146"/>
    </location>
</feature>
<protein>
    <submittedName>
        <fullName evidence="5">PGF-CTERM sorting domain-containing protein</fullName>
    </submittedName>
</protein>
<reference evidence="5 6" key="1">
    <citation type="journal article" date="2019" name="Int. J. Syst. Evol. Microbiol.">
        <title>The Global Catalogue of Microorganisms (GCM) 10K type strain sequencing project: providing services to taxonomists for standard genome sequencing and annotation.</title>
        <authorList>
            <consortium name="The Broad Institute Genomics Platform"/>
            <consortium name="The Broad Institute Genome Sequencing Center for Infectious Disease"/>
            <person name="Wu L."/>
            <person name="Ma J."/>
        </authorList>
    </citation>
    <scope>NUCLEOTIDE SEQUENCE [LARGE SCALE GENOMIC DNA]</scope>
    <source>
        <strain evidence="5 6">CGMCC 1.12237</strain>
    </source>
</reference>
<organism evidence="5 6">
    <name type="scientific">Salinirubrum litoreum</name>
    <dbReference type="NCBI Taxonomy" id="1126234"/>
    <lineage>
        <taxon>Archaea</taxon>
        <taxon>Methanobacteriati</taxon>
        <taxon>Methanobacteriota</taxon>
        <taxon>Stenosarchaea group</taxon>
        <taxon>Halobacteria</taxon>
        <taxon>Halobacteriales</taxon>
        <taxon>Haloferacaceae</taxon>
        <taxon>Salinirubrum</taxon>
    </lineage>
</organism>
<dbReference type="RefSeq" id="WP_227227878.1">
    <property type="nucleotide sequence ID" value="NZ_JAJCVJ010000001.1"/>
</dbReference>
<comment type="caution">
    <text evidence="5">The sequence shown here is derived from an EMBL/GenBank/DDBJ whole genome shotgun (WGS) entry which is preliminary data.</text>
</comment>
<keyword evidence="1" id="KW-0732">Signal</keyword>
<dbReference type="Proteomes" id="UP001596201">
    <property type="component" value="Unassembled WGS sequence"/>
</dbReference>
<sequence length="335" mass="35325">MNRERLLTAGAVGTVAVALLVAGVVPGVLAGPDSREVVRPGPVQIADAAVAAENVSGATVDLRVETRLRHAGNPSENVTLVVRAVDGDSGLLQTTRRVDVGTLRGDRETTANATLSVEREGGYRIETVVYRDGERVDQGRTTLSGLSALQPPYARSDVTFAETDALPELSYSVADAGPNRTTLNVSTALTNGGDTAPDDLRVTVVARQAESNVVADRASVRVGSIRPGRTVAPSVRLTVPEGYNYYLDATLWRDGVLIDTARSTANLDPSRTISADETREEVEFEVSDFESDSATDGGRPTSDPTRLDTQAPGFGPVVALVALFSAGLLARRWAA</sequence>
<evidence type="ECO:0000256" key="1">
    <source>
        <dbReference type="ARBA" id="ARBA00022729"/>
    </source>
</evidence>
<name>A0ABD5RA11_9EURY</name>
<accession>A0ABD5RA11</accession>
<dbReference type="InterPro" id="IPR055913">
    <property type="entry name" value="DUF7490"/>
</dbReference>
<evidence type="ECO:0000313" key="6">
    <source>
        <dbReference type="Proteomes" id="UP001596201"/>
    </source>
</evidence>
<dbReference type="EMBL" id="JBHSKX010000001">
    <property type="protein sequence ID" value="MFC5366787.1"/>
    <property type="molecule type" value="Genomic_DNA"/>
</dbReference>
<dbReference type="Pfam" id="PF24318">
    <property type="entry name" value="DUF7490"/>
    <property type="match status" value="2"/>
</dbReference>
<evidence type="ECO:0000259" key="4">
    <source>
        <dbReference type="Pfam" id="PF24318"/>
    </source>
</evidence>
<feature type="domain" description="DUF7490" evidence="4">
    <location>
        <begin position="166"/>
        <end position="267"/>
    </location>
</feature>
<gene>
    <name evidence="5" type="ORF">ACFPJ5_07520</name>
</gene>
<feature type="domain" description="PGF-CTERM archaeal protein-sorting signal" evidence="3">
    <location>
        <begin position="312"/>
        <end position="332"/>
    </location>
</feature>
<feature type="region of interest" description="Disordered" evidence="2">
    <location>
        <begin position="277"/>
        <end position="310"/>
    </location>
</feature>
<evidence type="ECO:0000313" key="5">
    <source>
        <dbReference type="EMBL" id="MFC5366787.1"/>
    </source>
</evidence>
<feature type="compositionally biased region" description="Acidic residues" evidence="2">
    <location>
        <begin position="278"/>
        <end position="293"/>
    </location>
</feature>
<keyword evidence="6" id="KW-1185">Reference proteome</keyword>
<dbReference type="AlphaFoldDB" id="A0ABD5RA11"/>
<dbReference type="GO" id="GO:0005886">
    <property type="term" value="C:plasma membrane"/>
    <property type="evidence" value="ECO:0007669"/>
    <property type="project" value="UniProtKB-SubCell"/>
</dbReference>
<evidence type="ECO:0000256" key="2">
    <source>
        <dbReference type="SAM" id="MobiDB-lite"/>
    </source>
</evidence>
<dbReference type="Pfam" id="PF18204">
    <property type="entry name" value="PGF-CTERM"/>
    <property type="match status" value="1"/>
</dbReference>
<dbReference type="NCBIfam" id="TIGR04126">
    <property type="entry name" value="PGF_CTERM"/>
    <property type="match status" value="1"/>
</dbReference>
<evidence type="ECO:0000259" key="3">
    <source>
        <dbReference type="Pfam" id="PF18204"/>
    </source>
</evidence>
<dbReference type="GO" id="GO:0030115">
    <property type="term" value="C:S-layer"/>
    <property type="evidence" value="ECO:0007669"/>
    <property type="project" value="UniProtKB-SubCell"/>
</dbReference>
<dbReference type="InterPro" id="IPR026371">
    <property type="entry name" value="PGF_CTERM"/>
</dbReference>